<dbReference type="RefSeq" id="WP_121090881.1">
    <property type="nucleotide sequence ID" value="NZ_RBZU01000017.1"/>
</dbReference>
<dbReference type="NCBIfam" id="NF009150">
    <property type="entry name" value="PRK12497.1-3"/>
    <property type="match status" value="1"/>
</dbReference>
<name>A0A494X3M4_9BURK</name>
<keyword evidence="4" id="KW-1185">Reference proteome</keyword>
<dbReference type="PANTHER" id="PTHR34039">
    <property type="entry name" value="UPF0102 PROTEIN YRAN"/>
    <property type="match status" value="1"/>
</dbReference>
<evidence type="ECO:0000256" key="2">
    <source>
        <dbReference type="HAMAP-Rule" id="MF_00048"/>
    </source>
</evidence>
<dbReference type="SUPFAM" id="SSF52980">
    <property type="entry name" value="Restriction endonuclease-like"/>
    <property type="match status" value="1"/>
</dbReference>
<comment type="similarity">
    <text evidence="1 2">Belongs to the UPF0102 family.</text>
</comment>
<dbReference type="GO" id="GO:0003676">
    <property type="term" value="F:nucleic acid binding"/>
    <property type="evidence" value="ECO:0007669"/>
    <property type="project" value="InterPro"/>
</dbReference>
<sequence length="115" mass="13263">MSIESGRRYEDAACAHLERQGLACIARNVRYRFGEIDLVMRDADVLVFVEVRARAWAAFGGALGSIDARKQRRVQLAAQRFLLRYRARVPRCRFDVVAFDDGRIDWIRDAFDAQL</sequence>
<dbReference type="InterPro" id="IPR003509">
    <property type="entry name" value="UPF0102_YraN-like"/>
</dbReference>
<comment type="caution">
    <text evidence="3">The sequence shown here is derived from an EMBL/GenBank/DDBJ whole genome shotgun (WGS) entry which is preliminary data.</text>
</comment>
<evidence type="ECO:0000313" key="4">
    <source>
        <dbReference type="Proteomes" id="UP000270342"/>
    </source>
</evidence>
<reference evidence="3 4" key="1">
    <citation type="submission" date="2018-10" db="EMBL/GenBank/DDBJ databases">
        <title>Robbsia sp. DHC34, isolated from soil.</title>
        <authorList>
            <person name="Gao Z.-H."/>
            <person name="Qiu L.-H."/>
        </authorList>
    </citation>
    <scope>NUCLEOTIDE SEQUENCE [LARGE SCALE GENOMIC DNA]</scope>
    <source>
        <strain evidence="3 4">DHC34</strain>
    </source>
</reference>
<dbReference type="InterPro" id="IPR011335">
    <property type="entry name" value="Restrct_endonuc-II-like"/>
</dbReference>
<dbReference type="Pfam" id="PF02021">
    <property type="entry name" value="UPF0102"/>
    <property type="match status" value="1"/>
</dbReference>
<accession>A0A494X3M4</accession>
<dbReference type="AlphaFoldDB" id="A0A494X3M4"/>
<dbReference type="OrthoDB" id="9794876at2"/>
<dbReference type="HAMAP" id="MF_00048">
    <property type="entry name" value="UPF0102"/>
    <property type="match status" value="1"/>
</dbReference>
<organism evidence="3 4">
    <name type="scientific">Pararobbsia silviterrae</name>
    <dbReference type="NCBI Taxonomy" id="1792498"/>
    <lineage>
        <taxon>Bacteria</taxon>
        <taxon>Pseudomonadati</taxon>
        <taxon>Pseudomonadota</taxon>
        <taxon>Betaproteobacteria</taxon>
        <taxon>Burkholderiales</taxon>
        <taxon>Burkholderiaceae</taxon>
        <taxon>Pararobbsia</taxon>
    </lineage>
</organism>
<evidence type="ECO:0000256" key="1">
    <source>
        <dbReference type="ARBA" id="ARBA00006738"/>
    </source>
</evidence>
<dbReference type="PANTHER" id="PTHR34039:SF1">
    <property type="entry name" value="UPF0102 PROTEIN YRAN"/>
    <property type="match status" value="1"/>
</dbReference>
<dbReference type="Gene3D" id="3.40.1350.10">
    <property type="match status" value="1"/>
</dbReference>
<evidence type="ECO:0000313" key="3">
    <source>
        <dbReference type="EMBL" id="RKP45307.1"/>
    </source>
</evidence>
<gene>
    <name evidence="3" type="ORF">D7S86_26020</name>
</gene>
<protein>
    <recommendedName>
        <fullName evidence="2">UPF0102 protein D7S86_26020</fullName>
    </recommendedName>
</protein>
<dbReference type="Proteomes" id="UP000270342">
    <property type="component" value="Unassembled WGS sequence"/>
</dbReference>
<dbReference type="EMBL" id="RBZU01000017">
    <property type="protein sequence ID" value="RKP45307.1"/>
    <property type="molecule type" value="Genomic_DNA"/>
</dbReference>
<dbReference type="NCBIfam" id="TIGR00252">
    <property type="entry name" value="YraN family protein"/>
    <property type="match status" value="1"/>
</dbReference>
<proteinExistence type="inferred from homology"/>
<dbReference type="InterPro" id="IPR011856">
    <property type="entry name" value="tRNA_endonuc-like_dom_sf"/>
</dbReference>